<accession>A0AAV1TVW8</accession>
<sequence>MRPVNLNESRRAIDLLVCDPTPSLEYSPFHLLGLRFPVLRLQPQQMRAREPAAAPD</sequence>
<dbReference type="AlphaFoldDB" id="A0AAV1TVW8"/>
<organism evidence="1 2">
    <name type="scientific">Peronospora matthiolae</name>
    <dbReference type="NCBI Taxonomy" id="2874970"/>
    <lineage>
        <taxon>Eukaryota</taxon>
        <taxon>Sar</taxon>
        <taxon>Stramenopiles</taxon>
        <taxon>Oomycota</taxon>
        <taxon>Peronosporomycetes</taxon>
        <taxon>Peronosporales</taxon>
        <taxon>Peronosporaceae</taxon>
        <taxon>Peronospora</taxon>
    </lineage>
</organism>
<reference evidence="1" key="1">
    <citation type="submission" date="2024-01" db="EMBL/GenBank/DDBJ databases">
        <authorList>
            <person name="Webb A."/>
        </authorList>
    </citation>
    <scope>NUCLEOTIDE SEQUENCE</scope>
    <source>
        <strain evidence="1">Pm1</strain>
    </source>
</reference>
<protein>
    <submittedName>
        <fullName evidence="1">Uncharacterized protein</fullName>
    </submittedName>
</protein>
<dbReference type="EMBL" id="CAKLBY020000101">
    <property type="protein sequence ID" value="CAK7926556.1"/>
    <property type="molecule type" value="Genomic_DNA"/>
</dbReference>
<gene>
    <name evidence="1" type="ORF">PM001_LOCUS11706</name>
</gene>
<dbReference type="Proteomes" id="UP001162060">
    <property type="component" value="Unassembled WGS sequence"/>
</dbReference>
<comment type="caution">
    <text evidence="1">The sequence shown here is derived from an EMBL/GenBank/DDBJ whole genome shotgun (WGS) entry which is preliminary data.</text>
</comment>
<proteinExistence type="predicted"/>
<evidence type="ECO:0000313" key="1">
    <source>
        <dbReference type="EMBL" id="CAK7926556.1"/>
    </source>
</evidence>
<name>A0AAV1TVW8_9STRA</name>
<evidence type="ECO:0000313" key="2">
    <source>
        <dbReference type="Proteomes" id="UP001162060"/>
    </source>
</evidence>